<dbReference type="PRINTS" id="PR00320">
    <property type="entry name" value="GPROTEINBRPT"/>
</dbReference>
<feature type="repeat" description="WD" evidence="3">
    <location>
        <begin position="1464"/>
        <end position="1498"/>
    </location>
</feature>
<feature type="compositionally biased region" description="Low complexity" evidence="6">
    <location>
        <begin position="421"/>
        <end position="435"/>
    </location>
</feature>
<dbReference type="InterPro" id="IPR015943">
    <property type="entry name" value="WD40/YVTN_repeat-like_dom_sf"/>
</dbReference>
<feature type="repeat" description="WD" evidence="3">
    <location>
        <begin position="1210"/>
        <end position="1233"/>
    </location>
</feature>
<gene>
    <name evidence="9" type="primary">tolB_5</name>
    <name evidence="9" type="ORF">E5S67_04598</name>
</gene>
<dbReference type="SUPFAM" id="SSF52129">
    <property type="entry name" value="Caspase-like"/>
    <property type="match status" value="1"/>
</dbReference>
<dbReference type="SUPFAM" id="SSF52540">
    <property type="entry name" value="P-loop containing nucleoside triphosphate hydrolases"/>
    <property type="match status" value="1"/>
</dbReference>
<dbReference type="PROSITE" id="PS00678">
    <property type="entry name" value="WD_REPEATS_1"/>
    <property type="match status" value="3"/>
</dbReference>
<organism evidence="9 10">
    <name type="scientific">Microcoleus asticus IPMA8</name>
    <dbReference type="NCBI Taxonomy" id="2563858"/>
    <lineage>
        <taxon>Bacteria</taxon>
        <taxon>Bacillati</taxon>
        <taxon>Cyanobacteriota</taxon>
        <taxon>Cyanophyceae</taxon>
        <taxon>Oscillatoriophycideae</taxon>
        <taxon>Oscillatoriales</taxon>
        <taxon>Microcoleaceae</taxon>
        <taxon>Microcoleus</taxon>
        <taxon>Microcoleus asticus</taxon>
    </lineage>
</organism>
<dbReference type="InterPro" id="IPR019734">
    <property type="entry name" value="TPR_rpt"/>
</dbReference>
<feature type="repeat" description="WD" evidence="3">
    <location>
        <begin position="1546"/>
        <end position="1577"/>
    </location>
</feature>
<dbReference type="SMART" id="SM00028">
    <property type="entry name" value="TPR"/>
    <property type="match status" value="3"/>
</dbReference>
<dbReference type="InterPro" id="IPR011600">
    <property type="entry name" value="Pept_C14_caspase"/>
</dbReference>
<dbReference type="InterPro" id="IPR049052">
    <property type="entry name" value="nSTAND1"/>
</dbReference>
<feature type="repeat" description="WD" evidence="3">
    <location>
        <begin position="1422"/>
        <end position="1463"/>
    </location>
</feature>
<dbReference type="Proteomes" id="UP000702425">
    <property type="component" value="Unassembled WGS sequence"/>
</dbReference>
<dbReference type="InterPro" id="IPR019775">
    <property type="entry name" value="WD40_repeat_CS"/>
</dbReference>
<dbReference type="InterPro" id="IPR027417">
    <property type="entry name" value="P-loop_NTPase"/>
</dbReference>
<feature type="repeat" description="WD" evidence="3">
    <location>
        <begin position="943"/>
        <end position="975"/>
    </location>
</feature>
<dbReference type="InterPro" id="IPR011047">
    <property type="entry name" value="Quinoprotein_ADH-like_sf"/>
</dbReference>
<evidence type="ECO:0000256" key="4">
    <source>
        <dbReference type="PROSITE-ProRule" id="PRU00339"/>
    </source>
</evidence>
<dbReference type="PROSITE" id="PS50294">
    <property type="entry name" value="WD_REPEATS_REGION"/>
    <property type="match status" value="7"/>
</dbReference>
<evidence type="ECO:0000256" key="3">
    <source>
        <dbReference type="PROSITE-ProRule" id="PRU00221"/>
    </source>
</evidence>
<dbReference type="Pfam" id="PF20703">
    <property type="entry name" value="nSTAND1"/>
    <property type="match status" value="2"/>
</dbReference>
<dbReference type="PANTHER" id="PTHR44019">
    <property type="entry name" value="WD REPEAT-CONTAINING PROTEIN 55"/>
    <property type="match status" value="1"/>
</dbReference>
<reference evidence="9 10" key="1">
    <citation type="journal article" date="2020" name="Sci. Rep.">
        <title>A novel cyanobacterial geosmin producer, revising GeoA distribution and dispersion patterns in Bacteria.</title>
        <authorList>
            <person name="Churro C."/>
            <person name="Semedo-Aguiar A.P."/>
            <person name="Silva A.D."/>
            <person name="Pereira-Leal J.B."/>
            <person name="Leite R.B."/>
        </authorList>
    </citation>
    <scope>NUCLEOTIDE SEQUENCE [LARGE SCALE GENOMIC DNA]</scope>
    <source>
        <strain evidence="9 10">IPMA8</strain>
    </source>
</reference>
<proteinExistence type="predicted"/>
<keyword evidence="2" id="KW-0677">Repeat</keyword>
<evidence type="ECO:0000313" key="10">
    <source>
        <dbReference type="Proteomes" id="UP000702425"/>
    </source>
</evidence>
<comment type="caution">
    <text evidence="9">The sequence shown here is derived from an EMBL/GenBank/DDBJ whole genome shotgun (WGS) entry which is preliminary data.</text>
</comment>
<dbReference type="Gene3D" id="2.130.10.10">
    <property type="entry name" value="YVTN repeat-like/Quinoprotein amine dehydrogenase"/>
    <property type="match status" value="4"/>
</dbReference>
<dbReference type="Gene3D" id="3.40.50.300">
    <property type="entry name" value="P-loop containing nucleotide triphosphate hydrolases"/>
    <property type="match status" value="1"/>
</dbReference>
<evidence type="ECO:0000259" key="8">
    <source>
        <dbReference type="Pfam" id="PF20703"/>
    </source>
</evidence>
<evidence type="ECO:0000259" key="7">
    <source>
        <dbReference type="Pfam" id="PF00656"/>
    </source>
</evidence>
<dbReference type="Pfam" id="PF00400">
    <property type="entry name" value="WD40"/>
    <property type="match status" value="8"/>
</dbReference>
<evidence type="ECO:0000256" key="1">
    <source>
        <dbReference type="ARBA" id="ARBA00022574"/>
    </source>
</evidence>
<dbReference type="SUPFAM" id="SSF48452">
    <property type="entry name" value="TPR-like"/>
    <property type="match status" value="1"/>
</dbReference>
<feature type="coiled-coil region" evidence="5">
    <location>
        <begin position="847"/>
        <end position="874"/>
    </location>
</feature>
<dbReference type="EMBL" id="SRRZ01000100">
    <property type="protein sequence ID" value="NQE36832.1"/>
    <property type="molecule type" value="Genomic_DNA"/>
</dbReference>
<evidence type="ECO:0000256" key="6">
    <source>
        <dbReference type="SAM" id="MobiDB-lite"/>
    </source>
</evidence>
<feature type="repeat" description="WD" evidence="3">
    <location>
        <begin position="1505"/>
        <end position="1539"/>
    </location>
</feature>
<accession>A0ABX2D2H2</accession>
<dbReference type="PANTHER" id="PTHR44019:SF8">
    <property type="entry name" value="POC1 CENTRIOLAR PROTEIN HOMOLOG"/>
    <property type="match status" value="1"/>
</dbReference>
<dbReference type="InterPro" id="IPR020472">
    <property type="entry name" value="WD40_PAC1"/>
</dbReference>
<dbReference type="PROSITE" id="PS50082">
    <property type="entry name" value="WD_REPEATS_2"/>
    <property type="match status" value="8"/>
</dbReference>
<evidence type="ECO:0000256" key="2">
    <source>
        <dbReference type="ARBA" id="ARBA00022737"/>
    </source>
</evidence>
<dbReference type="Pfam" id="PF00656">
    <property type="entry name" value="Peptidase_C14"/>
    <property type="match status" value="1"/>
</dbReference>
<keyword evidence="10" id="KW-1185">Reference proteome</keyword>
<dbReference type="InterPro" id="IPR050505">
    <property type="entry name" value="WDR55/POC1"/>
</dbReference>
<feature type="repeat" description="WD" evidence="3">
    <location>
        <begin position="1241"/>
        <end position="1275"/>
    </location>
</feature>
<dbReference type="CDD" id="cd00200">
    <property type="entry name" value="WD40"/>
    <property type="match status" value="1"/>
</dbReference>
<feature type="repeat" description="TPR" evidence="4">
    <location>
        <begin position="1768"/>
        <end position="1801"/>
    </location>
</feature>
<feature type="domain" description="Novel STAND NTPase 1" evidence="8">
    <location>
        <begin position="298"/>
        <end position="481"/>
    </location>
</feature>
<dbReference type="InterPro" id="IPR001680">
    <property type="entry name" value="WD40_rpt"/>
</dbReference>
<dbReference type="SMART" id="SM00320">
    <property type="entry name" value="WD40"/>
    <property type="match status" value="12"/>
</dbReference>
<dbReference type="SUPFAM" id="SSF82171">
    <property type="entry name" value="DPP6 N-terminal domain-like"/>
    <property type="match status" value="1"/>
</dbReference>
<dbReference type="InterPro" id="IPR011659">
    <property type="entry name" value="WD40"/>
</dbReference>
<dbReference type="Gene3D" id="3.40.50.1460">
    <property type="match status" value="1"/>
</dbReference>
<dbReference type="InterPro" id="IPR011990">
    <property type="entry name" value="TPR-like_helical_dom_sf"/>
</dbReference>
<sequence>MAATFRNLAVVIGINAYRPENGIKPLGTAANDGRAIAQLLKDEYKYSQIWELYDEQATYEAIKTLLNEKLPKEVRKSDRLLFYFAGHGITRKGKDGSPAGYLIPQNAKVNLQNAGNDQSENFLPMQELYDVFKTINSHHLLVILDCCYAGMFRWATRKLGSPYERIHQEHYARFIRYPAWQVIASAAHDQEALDLVTDERGAVPGTNHSPFALALLQGLGHTDEKLNADLTEDGVITTPELYFYVDREVNRSTGERQTPGFWSLRHEFDRGEFIFVKPGFDPKKNLTPAPPLNASNNPYRGLESFEERHARLFFGRTALVEELSNRLSKPSRSLTIVLGVSGSGKSSLVKAGLISYLRNKQEKDPQSQKWYILDPMRPGESPFTALARIILPLEDANLLSQLNQIKAIDEVFKPKTEPNPNSDSSQEAQQSQSNSEKTDAAFTKLADSWNNSTPEAKLLLVMDYFKQLQELCPSEELTNLKNTIQKKVARLASDVQKDPRYLTQVIASWSQTNPNIKLLLIIDQFEELITMAQEHQGKSDSDQKEWQQFLSMLRMTLASHRHRLHILVTLRSDFEPRFLDSSLKAHWRKGRFPVRAMNSDELRDAIEQPARKQALYFEPPDLVGKLIDEVGQMPGALPLLSFTLSELYIKLTKRWIDPNSSDRALRIEDYNQLGGVAGALTRRATEEYENLVKEFGEESGKAHQATMRRVMLRMVTIEGGGVARRRVPEFELVYPDAEENKRVAQVSDRLVKARLLVKGQETGEPYVEPAHDFLVRGWDKLQEWIKKQQEDLALQQRLTPAALDWKQGRGMLWIEEVERLAKLEKVLESKTDNWLNQLETEFVTRSIKERQDRIKKLEEDLRISEERRQEAERRTINAAISAQNLAVDNLWNSRLEIDALIKGIENGERVQQLQASNTLDADTEMQVVTKLRRLVDGIRESNRLNHGNRIRNASFSRDGDFIASGGHDGTVKLWKRDGTLLHVLQHRDSNTDFDKISMFRFDRAGTLRWVARPGVIVNFSPDGEMIISSGAHIIKSWRRDGKLLGSVEIKEQATVLDNAISFSPDSNLIAVSLGNKGIQLLDKHCNLLKTLKTPWEPNSSQLESIEQTWRYPYSINPLVKEQNATDSDLLKLWLAYQEMQQRPDLGYEYEDLEFSMGSISFSPDGKTIAYTVGHTIMHWNLLDGTLHESWSTRTPQETGRYDWQWTFNSSVKFSPDGKNIISASVDGVIKFWDCKGNLLKTLSLNDGISDVSFKPADQMIVTAHRDGVVRLWNFEGVLLHTLEGHIGTVSSVSFSPDGKTIISASYDGQVKLWHLREPKPIFLYSLDGPKGAWDQSLMRVRFSPDGQLIALVDTSGVFLKPTSRAELADEIDQEDQTRTISFANTMNFSPDNNILITGEYDGIKLWGLDGKEISAFKCKGHSDGQSTSINDISFSPNGELIASAGSDHTVRLWRKSDGTLLHILSDHRDSVNSVGFSPNGKLILSASSDRTVKLWELNGTLLSTFSGHGNEVYSASFSPDGKMIASASRDRTVRLWNLDGTLLGSLTTHGDAVNSVSFSPDGEMIASASNDGTIKLWRRDGTLWQTFIEPRIKRFYSVSFSPDGQKIAALGSDGTQSIRGHGNTKENIQVLVWDLTISNLIKEGCHWLEEYLAVHPDDLNRLPICQNLTSKKKAAFTWVRQGEELARTGDFEGAVVKFQKALAWNNDLDFNPQIKAKEIAVPNLVFQGKSFARDGNIEGAIASFNQALKLDANLDLVPEIEAKRLAAAPTLIEKGKELLREGKLEEAITAYAEAQTFDPTLKISAASWNSLCWFGSLHGQATNPNVMAACEKAVELEPENGSWRDSRGLARALTGNTEGAIEEFQAFIASTNNEEEKLQRQRWIDALRAGENPFTPEEIQTLLGQ</sequence>
<feature type="repeat" description="WD" evidence="3">
    <location>
        <begin position="1282"/>
        <end position="1323"/>
    </location>
</feature>
<dbReference type="InterPro" id="IPR029030">
    <property type="entry name" value="Caspase-like_dom_sf"/>
</dbReference>
<evidence type="ECO:0000313" key="9">
    <source>
        <dbReference type="EMBL" id="NQE36832.1"/>
    </source>
</evidence>
<dbReference type="RefSeq" id="WP_172190695.1">
    <property type="nucleotide sequence ID" value="NZ_CAWPPK010000003.1"/>
</dbReference>
<name>A0ABX2D2H2_9CYAN</name>
<dbReference type="SUPFAM" id="SSF50998">
    <property type="entry name" value="Quinoprotein alcohol dehydrogenase-like"/>
    <property type="match status" value="1"/>
</dbReference>
<evidence type="ECO:0000256" key="5">
    <source>
        <dbReference type="SAM" id="Coils"/>
    </source>
</evidence>
<dbReference type="Pfam" id="PF07676">
    <property type="entry name" value="PD40"/>
    <property type="match status" value="1"/>
</dbReference>
<feature type="domain" description="Novel STAND NTPase 1" evidence="8">
    <location>
        <begin position="489"/>
        <end position="808"/>
    </location>
</feature>
<keyword evidence="4" id="KW-0802">TPR repeat</keyword>
<dbReference type="Gene3D" id="1.25.40.10">
    <property type="entry name" value="Tetratricopeptide repeat domain"/>
    <property type="match status" value="2"/>
</dbReference>
<feature type="region of interest" description="Disordered" evidence="6">
    <location>
        <begin position="413"/>
        <end position="440"/>
    </location>
</feature>
<feature type="domain" description="Peptidase C14 caspase" evidence="7">
    <location>
        <begin position="6"/>
        <end position="265"/>
    </location>
</feature>
<protein>
    <submittedName>
        <fullName evidence="9">Protein TolB</fullName>
    </submittedName>
</protein>
<keyword evidence="5" id="KW-0175">Coiled coil</keyword>
<dbReference type="PROSITE" id="PS50005">
    <property type="entry name" value="TPR"/>
    <property type="match status" value="1"/>
</dbReference>
<keyword evidence="1 3" id="KW-0853">WD repeat</keyword>